<dbReference type="PANTHER" id="PTHR22726:SF1">
    <property type="entry name" value="METALLOENDOPEPTIDASE OMA1, MITOCHONDRIAL"/>
    <property type="match status" value="1"/>
</dbReference>
<dbReference type="EMBL" id="JAJFAT010000004">
    <property type="protein sequence ID" value="MCC3144534.1"/>
    <property type="molecule type" value="Genomic_DNA"/>
</dbReference>
<evidence type="ECO:0000256" key="3">
    <source>
        <dbReference type="ARBA" id="ARBA00022801"/>
    </source>
</evidence>
<organism evidence="9 10">
    <name type="scientific">Halanaerobium polyolivorans</name>
    <dbReference type="NCBI Taxonomy" id="2886943"/>
    <lineage>
        <taxon>Bacteria</taxon>
        <taxon>Bacillati</taxon>
        <taxon>Bacillota</taxon>
        <taxon>Clostridia</taxon>
        <taxon>Halanaerobiales</taxon>
        <taxon>Halanaerobiaceae</taxon>
        <taxon>Halanaerobium</taxon>
    </lineage>
</organism>
<dbReference type="GO" id="GO:0016020">
    <property type="term" value="C:membrane"/>
    <property type="evidence" value="ECO:0007669"/>
    <property type="project" value="TreeGrafter"/>
</dbReference>
<keyword evidence="3 6" id="KW-0378">Hydrolase</keyword>
<dbReference type="GO" id="GO:0051603">
    <property type="term" value="P:proteolysis involved in protein catabolic process"/>
    <property type="evidence" value="ECO:0007669"/>
    <property type="project" value="TreeGrafter"/>
</dbReference>
<evidence type="ECO:0000256" key="2">
    <source>
        <dbReference type="ARBA" id="ARBA00022723"/>
    </source>
</evidence>
<dbReference type="Gene3D" id="3.30.2010.10">
    <property type="entry name" value="Metalloproteases ('zincins'), catalytic domain"/>
    <property type="match status" value="1"/>
</dbReference>
<keyword evidence="4 6" id="KW-0862">Zinc</keyword>
<dbReference type="AlphaFoldDB" id="A0AAW4WZJ8"/>
<sequence>MAAKISSLKKVNSLQKGALNPKLFKVILVFITFFVFLSTALLFSQQVEAAFSSYERSTSEAMLKDLNRQYDLREYGEDDKEYQILNRLKQNIASRKFREAEFKIYHVDDELINAYYIGDGRIILFEGLVSLLESDDQLAALIAHEIGHGVEGHLDSNLKRNLSLSLISILFNRITDREHQTMTNVAYNLINNGYSREQEREADIFAVDLMIRADYDPQALIELMKIFKERSHNIKLLEFTQTHPIPESRIEYISQYIAEKQGKESIVLKNESKEEAPSATKEEQTDKEKFQMRNTFKADIVSFRYPADWELNQRESENNEQIFSYELKADKLEGEFILFDYSARDFMETAEKNFDYALIRAEAEGYIVNRAVQKTAAKNVYRLQKEKDSQIFIEYYIDGPQSNKVLNLNFSLAKDDYLAYINQLNYLINSLKIET</sequence>
<dbReference type="RefSeq" id="WP_229344378.1">
    <property type="nucleotide sequence ID" value="NZ_JAJFAT010000004.1"/>
</dbReference>
<keyword evidence="2" id="KW-0479">Metal-binding</keyword>
<evidence type="ECO:0000256" key="6">
    <source>
        <dbReference type="RuleBase" id="RU003983"/>
    </source>
</evidence>
<evidence type="ECO:0000313" key="9">
    <source>
        <dbReference type="EMBL" id="MCC3144534.1"/>
    </source>
</evidence>
<dbReference type="CDD" id="cd07332">
    <property type="entry name" value="M48C_Oma1_like"/>
    <property type="match status" value="1"/>
</dbReference>
<dbReference type="PANTHER" id="PTHR22726">
    <property type="entry name" value="METALLOENDOPEPTIDASE OMA1"/>
    <property type="match status" value="1"/>
</dbReference>
<comment type="similarity">
    <text evidence="6">Belongs to the peptidase M48 family.</text>
</comment>
<feature type="region of interest" description="Disordered" evidence="7">
    <location>
        <begin position="268"/>
        <end position="288"/>
    </location>
</feature>
<evidence type="ECO:0000313" key="10">
    <source>
        <dbReference type="Proteomes" id="UP001199296"/>
    </source>
</evidence>
<evidence type="ECO:0000256" key="1">
    <source>
        <dbReference type="ARBA" id="ARBA00022670"/>
    </source>
</evidence>
<evidence type="ECO:0000256" key="5">
    <source>
        <dbReference type="ARBA" id="ARBA00023049"/>
    </source>
</evidence>
<dbReference type="GO" id="GO:0004222">
    <property type="term" value="F:metalloendopeptidase activity"/>
    <property type="evidence" value="ECO:0007669"/>
    <property type="project" value="InterPro"/>
</dbReference>
<comment type="cofactor">
    <cofactor evidence="6">
        <name>Zn(2+)</name>
        <dbReference type="ChEBI" id="CHEBI:29105"/>
    </cofactor>
    <text evidence="6">Binds 1 zinc ion per subunit.</text>
</comment>
<dbReference type="InterPro" id="IPR051156">
    <property type="entry name" value="Mito/Outer_Membr_Metalloprot"/>
</dbReference>
<feature type="compositionally biased region" description="Basic and acidic residues" evidence="7">
    <location>
        <begin position="270"/>
        <end position="288"/>
    </location>
</feature>
<name>A0AAW4WZJ8_9FIRM</name>
<keyword evidence="10" id="KW-1185">Reference proteome</keyword>
<dbReference type="InterPro" id="IPR001915">
    <property type="entry name" value="Peptidase_M48"/>
</dbReference>
<reference evidence="9 10" key="1">
    <citation type="submission" date="2021-10" db="EMBL/GenBank/DDBJ databases">
        <authorList>
            <person name="Grouzdev D.S."/>
            <person name="Pantiukh K.S."/>
            <person name="Krutkina M.S."/>
        </authorList>
    </citation>
    <scope>NUCLEOTIDE SEQUENCE [LARGE SCALE GENOMIC DNA]</scope>
    <source>
        <strain evidence="9 10">Z-7514</strain>
    </source>
</reference>
<keyword evidence="1 6" id="KW-0645">Protease</keyword>
<feature type="domain" description="Peptidase M48" evidence="8">
    <location>
        <begin position="84"/>
        <end position="255"/>
    </location>
</feature>
<dbReference type="Pfam" id="PF01435">
    <property type="entry name" value="Peptidase_M48"/>
    <property type="match status" value="1"/>
</dbReference>
<evidence type="ECO:0000256" key="7">
    <source>
        <dbReference type="SAM" id="MobiDB-lite"/>
    </source>
</evidence>
<accession>A0AAW4WZJ8</accession>
<evidence type="ECO:0000256" key="4">
    <source>
        <dbReference type="ARBA" id="ARBA00022833"/>
    </source>
</evidence>
<protein>
    <submittedName>
        <fullName evidence="9">M48 family metallopeptidase</fullName>
    </submittedName>
</protein>
<dbReference type="GO" id="GO:0046872">
    <property type="term" value="F:metal ion binding"/>
    <property type="evidence" value="ECO:0007669"/>
    <property type="project" value="UniProtKB-KW"/>
</dbReference>
<dbReference type="Proteomes" id="UP001199296">
    <property type="component" value="Unassembled WGS sequence"/>
</dbReference>
<proteinExistence type="inferred from homology"/>
<keyword evidence="5 6" id="KW-0482">Metalloprotease</keyword>
<comment type="caution">
    <text evidence="9">The sequence shown here is derived from an EMBL/GenBank/DDBJ whole genome shotgun (WGS) entry which is preliminary data.</text>
</comment>
<gene>
    <name evidence="9" type="ORF">LJ207_04250</name>
</gene>
<evidence type="ECO:0000259" key="8">
    <source>
        <dbReference type="Pfam" id="PF01435"/>
    </source>
</evidence>